<dbReference type="NCBIfam" id="NF005325">
    <property type="entry name" value="PRK06853.1-5"/>
    <property type="match status" value="1"/>
</dbReference>
<evidence type="ECO:0000313" key="3">
    <source>
        <dbReference type="EMBL" id="HEC78392.1"/>
    </source>
</evidence>
<dbReference type="InterPro" id="IPR019752">
    <property type="entry name" value="Pyrv/ketoisovalerate_OxRed_cat"/>
</dbReference>
<feature type="domain" description="Pyruvate/ketoisovalerate oxidoreductase catalytic" evidence="2">
    <location>
        <begin position="15"/>
        <end position="191"/>
    </location>
</feature>
<protein>
    <submittedName>
        <fullName evidence="3">Indolepyruvate oxidoreductase subunit beta</fullName>
    </submittedName>
</protein>
<keyword evidence="1" id="KW-0560">Oxidoreductase</keyword>
<dbReference type="InterPro" id="IPR052198">
    <property type="entry name" value="IorB_Oxidoreductase"/>
</dbReference>
<dbReference type="InterPro" id="IPR002869">
    <property type="entry name" value="Pyrv_flavodox_OxRed_cen"/>
</dbReference>
<sequence length="196" mass="22017">MENKKVTNIVICGVGGQGIILASNVLCNAAFNERLDVKKSEVHGMAQRGGSVITHVRFGEKVYSPLIEEGKVDFILAFEKLEAFRYLHYLKEKNGVIIVNDREIPPMSVLVGADTYPADITKKLKNYGELHLVPAEKTARELKNSRTVNIILLGVLSTFLNFKTRSWHSALKSCIKEKFVELNISAFDRGRALRRE</sequence>
<evidence type="ECO:0000256" key="1">
    <source>
        <dbReference type="ARBA" id="ARBA00023002"/>
    </source>
</evidence>
<dbReference type="Gene3D" id="3.40.920.10">
    <property type="entry name" value="Pyruvate-ferredoxin oxidoreductase, PFOR, domain III"/>
    <property type="match status" value="1"/>
</dbReference>
<dbReference type="SUPFAM" id="SSF53323">
    <property type="entry name" value="Pyruvate-ferredoxin oxidoreductase, PFOR, domain III"/>
    <property type="match status" value="1"/>
</dbReference>
<evidence type="ECO:0000313" key="4">
    <source>
        <dbReference type="Proteomes" id="UP000885826"/>
    </source>
</evidence>
<accession>A0A9C9EMD7</accession>
<dbReference type="PANTHER" id="PTHR43854">
    <property type="entry name" value="INDOLEPYRUVATE OXIDOREDUCTASE SUBUNIT IORB"/>
    <property type="match status" value="1"/>
</dbReference>
<organism evidence="3 4">
    <name type="scientific">candidate division WOR-3 bacterium</name>
    <dbReference type="NCBI Taxonomy" id="2052148"/>
    <lineage>
        <taxon>Bacteria</taxon>
        <taxon>Bacteria division WOR-3</taxon>
    </lineage>
</organism>
<reference evidence="3" key="1">
    <citation type="journal article" date="2020" name="mSystems">
        <title>Genome- and Community-Level Interaction Insights into Carbon Utilization and Element Cycling Functions of Hydrothermarchaeota in Hydrothermal Sediment.</title>
        <authorList>
            <person name="Zhou Z."/>
            <person name="Liu Y."/>
            <person name="Xu W."/>
            <person name="Pan J."/>
            <person name="Luo Z.H."/>
            <person name="Li M."/>
        </authorList>
    </citation>
    <scope>NUCLEOTIDE SEQUENCE</scope>
    <source>
        <strain evidence="3">HyVt-388</strain>
    </source>
</reference>
<dbReference type="GO" id="GO:0016903">
    <property type="term" value="F:oxidoreductase activity, acting on the aldehyde or oxo group of donors"/>
    <property type="evidence" value="ECO:0007669"/>
    <property type="project" value="InterPro"/>
</dbReference>
<dbReference type="PANTHER" id="PTHR43854:SF1">
    <property type="entry name" value="INDOLEPYRUVATE OXIDOREDUCTASE SUBUNIT IORB"/>
    <property type="match status" value="1"/>
</dbReference>
<dbReference type="AlphaFoldDB" id="A0A9C9EMD7"/>
<dbReference type="Pfam" id="PF01558">
    <property type="entry name" value="POR"/>
    <property type="match status" value="1"/>
</dbReference>
<evidence type="ECO:0000259" key="2">
    <source>
        <dbReference type="Pfam" id="PF01558"/>
    </source>
</evidence>
<gene>
    <name evidence="3" type="ORF">ENI34_04525</name>
</gene>
<proteinExistence type="predicted"/>
<name>A0A9C9EMD7_UNCW3</name>
<comment type="caution">
    <text evidence="3">The sequence shown here is derived from an EMBL/GenBank/DDBJ whole genome shotgun (WGS) entry which is preliminary data.</text>
</comment>
<dbReference type="Proteomes" id="UP000885826">
    <property type="component" value="Unassembled WGS sequence"/>
</dbReference>
<dbReference type="EMBL" id="DRIG01000048">
    <property type="protein sequence ID" value="HEC78392.1"/>
    <property type="molecule type" value="Genomic_DNA"/>
</dbReference>